<dbReference type="SUPFAM" id="SSF101898">
    <property type="entry name" value="NHL repeat"/>
    <property type="match status" value="1"/>
</dbReference>
<evidence type="ECO:0000313" key="3">
    <source>
        <dbReference type="Proteomes" id="UP000256970"/>
    </source>
</evidence>
<evidence type="ECO:0008006" key="4">
    <source>
        <dbReference type="Google" id="ProtNLM"/>
    </source>
</evidence>
<accession>A0A383WNG1</accession>
<dbReference type="EMBL" id="FNXT01001347">
    <property type="protein sequence ID" value="SZX78941.1"/>
    <property type="molecule type" value="Genomic_DNA"/>
</dbReference>
<evidence type="ECO:0000313" key="2">
    <source>
        <dbReference type="EMBL" id="SZX78941.1"/>
    </source>
</evidence>
<protein>
    <recommendedName>
        <fullName evidence="4">SMP-30/Gluconolactonase/LRE-like region domain-containing protein</fullName>
    </recommendedName>
</protein>
<reference evidence="2 3" key="1">
    <citation type="submission" date="2016-10" db="EMBL/GenBank/DDBJ databases">
        <authorList>
            <person name="Cai Z."/>
        </authorList>
    </citation>
    <scope>NUCLEOTIDE SEQUENCE [LARGE SCALE GENOMIC DNA]</scope>
</reference>
<proteinExistence type="predicted"/>
<evidence type="ECO:0000256" key="1">
    <source>
        <dbReference type="SAM" id="MobiDB-lite"/>
    </source>
</evidence>
<dbReference type="Gene3D" id="2.120.10.30">
    <property type="entry name" value="TolB, C-terminal domain"/>
    <property type="match status" value="1"/>
</dbReference>
<dbReference type="InterPro" id="IPR011042">
    <property type="entry name" value="6-blade_b-propeller_TolB-like"/>
</dbReference>
<gene>
    <name evidence="2" type="ORF">BQ4739_LOCUS19240</name>
</gene>
<dbReference type="AlphaFoldDB" id="A0A383WNG1"/>
<organism evidence="2 3">
    <name type="scientific">Tetradesmus obliquus</name>
    <name type="common">Green alga</name>
    <name type="synonym">Acutodesmus obliquus</name>
    <dbReference type="NCBI Taxonomy" id="3088"/>
    <lineage>
        <taxon>Eukaryota</taxon>
        <taxon>Viridiplantae</taxon>
        <taxon>Chlorophyta</taxon>
        <taxon>core chlorophytes</taxon>
        <taxon>Chlorophyceae</taxon>
        <taxon>CS clade</taxon>
        <taxon>Sphaeropleales</taxon>
        <taxon>Scenedesmaceae</taxon>
        <taxon>Tetradesmus</taxon>
    </lineage>
</organism>
<feature type="region of interest" description="Disordered" evidence="1">
    <location>
        <begin position="527"/>
        <end position="547"/>
    </location>
</feature>
<sequence>MQHQEARGQQQQQQQQQQQSYTSFTDVCSQGCPVRHIARHLGLRDAAALACSTKHAAAALRGCLFGNNQLALCPRIIIAASGSSKLLELPLSHDGSIYQCSSTLGTNNTAAGAAPAAAAAAAAAPEVAATAAGAAAVIREVPAEQRSRGPGKRKLRPRLTLPKGNSNMWLTGLAVGPHHDPAAAAAAAAAGDVGPDKTLYVCDYSTRGVRKYCPVSLRQLGVFASAPELKCPEGITWVGSACYVTSAANCSIVRLNCQGRVQQVLDLSQGLMPCVVWGMTAWQPHGSRSSSTAGAAADTSNAAVSSPCDTAAAAAGTACQSKGPAAAESCGGAGPPPDAAVAAAAALFLAADVEYIAARYEVPPEEATGGVLCVALSSSGAMLEPPTVFSKLPIKRPSGLSFDHEGHLWVTSLDGLLLRLAGPAAAKQAQGSLLQVLTLQQLLPGPAGGYLPFDVLAMPLQPATAAEAVPGSDIAGLLPLCAGAVAGATSGSSMVRCGGTQLVVTLHRGAQRPGAVAVLRFSSDQAQQSRDQGSSGGAVDSAVQHAGDKQQQVSVSLVTLVNGNTALREPNMVALI</sequence>
<keyword evidence="3" id="KW-1185">Reference proteome</keyword>
<dbReference type="Proteomes" id="UP000256970">
    <property type="component" value="Unassembled WGS sequence"/>
</dbReference>
<name>A0A383WNG1_TETOB</name>